<organism evidence="1 2">
    <name type="scientific">Rhizobium herbae</name>
    <dbReference type="NCBI Taxonomy" id="508661"/>
    <lineage>
        <taxon>Bacteria</taxon>
        <taxon>Pseudomonadati</taxon>
        <taxon>Pseudomonadota</taxon>
        <taxon>Alphaproteobacteria</taxon>
        <taxon>Hyphomicrobiales</taxon>
        <taxon>Rhizobiaceae</taxon>
        <taxon>Rhizobium/Agrobacterium group</taxon>
        <taxon>Rhizobium</taxon>
    </lineage>
</organism>
<protein>
    <submittedName>
        <fullName evidence="1">Uncharacterized protein</fullName>
    </submittedName>
</protein>
<dbReference type="Proteomes" id="UP000823786">
    <property type="component" value="Unassembled WGS sequence"/>
</dbReference>
<evidence type="ECO:0000313" key="2">
    <source>
        <dbReference type="Proteomes" id="UP000823786"/>
    </source>
</evidence>
<comment type="caution">
    <text evidence="1">The sequence shown here is derived from an EMBL/GenBank/DDBJ whole genome shotgun (WGS) entry which is preliminary data.</text>
</comment>
<gene>
    <name evidence="1" type="ORF">J2Z75_000345</name>
</gene>
<evidence type="ECO:0000313" key="1">
    <source>
        <dbReference type="EMBL" id="MBP1856865.1"/>
    </source>
</evidence>
<name>A0ABS4EFZ3_9HYPH</name>
<keyword evidence="2" id="KW-1185">Reference proteome</keyword>
<dbReference type="EMBL" id="JAGGJV010000001">
    <property type="protein sequence ID" value="MBP1856865.1"/>
    <property type="molecule type" value="Genomic_DNA"/>
</dbReference>
<reference evidence="1 2" key="1">
    <citation type="submission" date="2021-03" db="EMBL/GenBank/DDBJ databases">
        <title>Genomic Encyclopedia of Type Strains, Phase IV (KMG-IV): sequencing the most valuable type-strain genomes for metagenomic binning, comparative biology and taxonomic classification.</title>
        <authorList>
            <person name="Goeker M."/>
        </authorList>
    </citation>
    <scope>NUCLEOTIDE SEQUENCE [LARGE SCALE GENOMIC DNA]</scope>
    <source>
        <strain evidence="1 2">DSM 26427</strain>
    </source>
</reference>
<sequence>MPKRIVEDEVRAAMRALRHFLSSVYCEGKPVLQPALLLRSPESGAPPPAMRMLWDVVRDQRFDREILQQDVYFEGPLLPQEGGGRHLAIPYDLAGGV</sequence>
<dbReference type="RefSeq" id="WP_209846812.1">
    <property type="nucleotide sequence ID" value="NZ_JAGGJV010000001.1"/>
</dbReference>
<accession>A0ABS4EFZ3</accession>
<proteinExistence type="predicted"/>